<keyword evidence="3" id="KW-1185">Reference proteome</keyword>
<keyword evidence="1" id="KW-0472">Membrane</keyword>
<protein>
    <submittedName>
        <fullName evidence="2">Uncharacterized protein</fullName>
    </submittedName>
</protein>
<evidence type="ECO:0000313" key="2">
    <source>
        <dbReference type="EMBL" id="SDM83844.1"/>
    </source>
</evidence>
<feature type="transmembrane region" description="Helical" evidence="1">
    <location>
        <begin position="127"/>
        <end position="152"/>
    </location>
</feature>
<dbReference type="RefSeq" id="WP_074521383.1">
    <property type="nucleotide sequence ID" value="NZ_FNHZ01000003.1"/>
</dbReference>
<evidence type="ECO:0000313" key="3">
    <source>
        <dbReference type="Proteomes" id="UP000187651"/>
    </source>
</evidence>
<dbReference type="AlphaFoldDB" id="A0A1G9WH36"/>
<proteinExistence type="predicted"/>
<dbReference type="Proteomes" id="UP000187651">
    <property type="component" value="Unassembled WGS sequence"/>
</dbReference>
<organism evidence="2 3">
    <name type="scientific">Lachnospira pectinoschiza</name>
    <dbReference type="NCBI Taxonomy" id="28052"/>
    <lineage>
        <taxon>Bacteria</taxon>
        <taxon>Bacillati</taxon>
        <taxon>Bacillota</taxon>
        <taxon>Clostridia</taxon>
        <taxon>Lachnospirales</taxon>
        <taxon>Lachnospiraceae</taxon>
        <taxon>Lachnospira</taxon>
    </lineage>
</organism>
<reference evidence="3" key="1">
    <citation type="submission" date="2016-10" db="EMBL/GenBank/DDBJ databases">
        <authorList>
            <person name="Varghese N."/>
            <person name="Submissions S."/>
        </authorList>
    </citation>
    <scope>NUCLEOTIDE SEQUENCE [LARGE SCALE GENOMIC DNA]</scope>
    <source>
        <strain evidence="3">M83</strain>
    </source>
</reference>
<feature type="transmembrane region" description="Helical" evidence="1">
    <location>
        <begin position="99"/>
        <end position="121"/>
    </location>
</feature>
<dbReference type="EMBL" id="FNHZ01000003">
    <property type="protein sequence ID" value="SDM83844.1"/>
    <property type="molecule type" value="Genomic_DNA"/>
</dbReference>
<keyword evidence="1" id="KW-1133">Transmembrane helix</keyword>
<keyword evidence="1" id="KW-0812">Transmembrane</keyword>
<gene>
    <name evidence="2" type="ORF">SAMN05216544_1209</name>
</gene>
<evidence type="ECO:0000256" key="1">
    <source>
        <dbReference type="SAM" id="Phobius"/>
    </source>
</evidence>
<sequence>MKFFNRHNKEDEDLNLMGFGKANEDIDLIEFNKLDENTDPNLEGAFLVAFDDLPKQKQDKLLELADRMDEKVHQAFQTMDNENLIQHLKYVEVVKVARLGTIFSLISTILPWFYALLYYALTFQESALMLGLIISIATLGITSYIFEIYILIKYENVSPTLDKRSLFSLEKSAANYCNDYALRFYGEIHKAVVDEDNRFMTI</sequence>
<name>A0A1G9WH36_9FIRM</name>
<accession>A0A1G9WH36</accession>